<protein>
    <submittedName>
        <fullName evidence="2">Phosphotransferase family protein</fullName>
    </submittedName>
</protein>
<accession>A0A853GXF6</accession>
<evidence type="ECO:0000313" key="2">
    <source>
        <dbReference type="EMBL" id="NYT85436.1"/>
    </source>
</evidence>
<proteinExistence type="predicted"/>
<dbReference type="OrthoDB" id="179763at2"/>
<dbReference type="CDD" id="cd05154">
    <property type="entry name" value="ACAD10_11_N-like"/>
    <property type="match status" value="1"/>
</dbReference>
<keyword evidence="2" id="KW-0808">Transferase</keyword>
<dbReference type="GO" id="GO:0016740">
    <property type="term" value="F:transferase activity"/>
    <property type="evidence" value="ECO:0007669"/>
    <property type="project" value="UniProtKB-KW"/>
</dbReference>
<dbReference type="InterPro" id="IPR051678">
    <property type="entry name" value="AGP_Transferase"/>
</dbReference>
<comment type="caution">
    <text evidence="2">The sequence shown here is derived from an EMBL/GenBank/DDBJ whole genome shotgun (WGS) entry which is preliminary data.</text>
</comment>
<dbReference type="PANTHER" id="PTHR21310:SF57">
    <property type="entry name" value="BLR2944 PROTEIN"/>
    <property type="match status" value="1"/>
</dbReference>
<dbReference type="Gene3D" id="3.30.200.20">
    <property type="entry name" value="Phosphorylase Kinase, domain 1"/>
    <property type="match status" value="1"/>
</dbReference>
<name>A0A853GXF6_9BURK</name>
<dbReference type="PANTHER" id="PTHR21310">
    <property type="entry name" value="AMINOGLYCOSIDE PHOSPHOTRANSFERASE-RELATED-RELATED"/>
    <property type="match status" value="1"/>
</dbReference>
<dbReference type="Pfam" id="PF01636">
    <property type="entry name" value="APH"/>
    <property type="match status" value="1"/>
</dbReference>
<dbReference type="Gene3D" id="3.90.1200.10">
    <property type="match status" value="1"/>
</dbReference>
<keyword evidence="3" id="KW-1185">Reference proteome</keyword>
<dbReference type="EMBL" id="JACCEV010000002">
    <property type="protein sequence ID" value="NYT85436.1"/>
    <property type="molecule type" value="Genomic_DNA"/>
</dbReference>
<dbReference type="InterPro" id="IPR011009">
    <property type="entry name" value="Kinase-like_dom_sf"/>
</dbReference>
<dbReference type="InterPro" id="IPR002575">
    <property type="entry name" value="Aminoglycoside_PTrfase"/>
</dbReference>
<reference evidence="2 3" key="1">
    <citation type="submission" date="2020-07" db="EMBL/GenBank/DDBJ databases">
        <title>Taxonomic revisions and descriptions of new bacterial species based on genomic comparisons in the high-G+C-content subgroup of the family Alcaligenaceae.</title>
        <authorList>
            <person name="Szabo A."/>
            <person name="Felfoldi T."/>
        </authorList>
    </citation>
    <scope>NUCLEOTIDE SEQUENCE [LARGE SCALE GENOMIC DNA]</scope>
    <source>
        <strain evidence="2 3">DSM 25667</strain>
    </source>
</reference>
<organism evidence="2 3">
    <name type="scientific">Pollutimonas harenae</name>
    <dbReference type="NCBI Taxonomy" id="657015"/>
    <lineage>
        <taxon>Bacteria</taxon>
        <taxon>Pseudomonadati</taxon>
        <taxon>Pseudomonadota</taxon>
        <taxon>Betaproteobacteria</taxon>
        <taxon>Burkholderiales</taxon>
        <taxon>Alcaligenaceae</taxon>
        <taxon>Pollutimonas</taxon>
    </lineage>
</organism>
<dbReference type="AlphaFoldDB" id="A0A853GXF6"/>
<gene>
    <name evidence="2" type="ORF">H0A62_07455</name>
</gene>
<evidence type="ECO:0000259" key="1">
    <source>
        <dbReference type="Pfam" id="PF01636"/>
    </source>
</evidence>
<evidence type="ECO:0000313" key="3">
    <source>
        <dbReference type="Proteomes" id="UP000554144"/>
    </source>
</evidence>
<feature type="domain" description="Aminoglycoside phosphotransferase" evidence="1">
    <location>
        <begin position="29"/>
        <end position="273"/>
    </location>
</feature>
<dbReference type="SUPFAM" id="SSF56112">
    <property type="entry name" value="Protein kinase-like (PK-like)"/>
    <property type="match status" value="1"/>
</dbReference>
<dbReference type="RefSeq" id="WP_130039032.1">
    <property type="nucleotide sequence ID" value="NZ_JACCEV010000002.1"/>
</dbReference>
<dbReference type="Proteomes" id="UP000554144">
    <property type="component" value="Unassembled WGS sequence"/>
</dbReference>
<sequence>MKASDISQALALYVQRQTGAEQVSVTGFSRLSGGAIQSNYALSLLCAGGIMPGPLELVVRSDAPSKVDVSMTREQEFEVLSVAYEVGVTVPRPLWLCADESVIGQAFCIMLRVPGTASGRQLVRGALTEEQSRQLVRQLGHELACLHRVRPPQERLTFLPSPGQVPALARVHEYRSALDAIPEPHPVLEWALNWLEDHAHDSSDITLCHGDFRTGNYMVHEGQISGVLDWEFASFSDPYEDLGWLCARSWRFGVNDKAVGGIGHKDDLFQAYAQASGRAVDADKVLYWEVMGMTRWAVIALQQAQRHLSGEQTSLELALTGRLLPEIEFDLLNQIHEMEKKA</sequence>
<dbReference type="InterPro" id="IPR041726">
    <property type="entry name" value="ACAD10_11_N"/>
</dbReference>